<organism evidence="1 2">
    <name type="scientific">Alternaria gaisen</name>
    <dbReference type="NCBI Taxonomy" id="167740"/>
    <lineage>
        <taxon>Eukaryota</taxon>
        <taxon>Fungi</taxon>
        <taxon>Dikarya</taxon>
        <taxon>Ascomycota</taxon>
        <taxon>Pezizomycotina</taxon>
        <taxon>Dothideomycetes</taxon>
        <taxon>Pleosporomycetidae</taxon>
        <taxon>Pleosporales</taxon>
        <taxon>Pleosporineae</taxon>
        <taxon>Pleosporaceae</taxon>
        <taxon>Alternaria</taxon>
        <taxon>Alternaria sect. Alternaria</taxon>
    </lineage>
</organism>
<accession>A0ACB6F5M0</accession>
<evidence type="ECO:0000313" key="2">
    <source>
        <dbReference type="Proteomes" id="UP000293547"/>
    </source>
</evidence>
<protein>
    <submittedName>
        <fullName evidence="1">Uncharacterized protein</fullName>
    </submittedName>
</protein>
<evidence type="ECO:0000313" key="1">
    <source>
        <dbReference type="EMBL" id="KAB2099710.1"/>
    </source>
</evidence>
<reference evidence="1 2" key="1">
    <citation type="journal article" date="2019" name="bioRxiv">
        <title>Genomics, evolutionary history and diagnostics of the Alternaria alternata species group including apple and Asian pear pathotypes.</title>
        <authorList>
            <person name="Armitage A.D."/>
            <person name="Cockerton H.M."/>
            <person name="Sreenivasaprasad S."/>
            <person name="Woodhall J.W."/>
            <person name="Lane C.R."/>
            <person name="Harrison R.J."/>
            <person name="Clarkson J.P."/>
        </authorList>
    </citation>
    <scope>NUCLEOTIDE SEQUENCE [LARGE SCALE GENOMIC DNA]</scope>
    <source>
        <strain evidence="1 2">FERA 650</strain>
    </source>
</reference>
<name>A0ACB6F5M0_9PLEO</name>
<comment type="caution">
    <text evidence="1">The sequence shown here is derived from an EMBL/GenBank/DDBJ whole genome shotgun (WGS) entry which is preliminary data.</text>
</comment>
<proteinExistence type="predicted"/>
<gene>
    <name evidence="1" type="ORF">AG0111_0g12048</name>
</gene>
<dbReference type="EMBL" id="PDWZ02000016">
    <property type="protein sequence ID" value="KAB2099710.1"/>
    <property type="molecule type" value="Genomic_DNA"/>
</dbReference>
<keyword evidence="2" id="KW-1185">Reference proteome</keyword>
<dbReference type="Proteomes" id="UP000293547">
    <property type="component" value="Unassembled WGS sequence"/>
</dbReference>
<sequence length="323" mass="36023">MAPSQSKLTNHHYDHRMATWHLCSRCIDFLAGEDVRFLDLHGCCMPNTMEEGGEDLYDTWKTEEHIRCLRCHLMKQPCFALPKAIIKAFRDDLEAIYVAVSKLNRGSVKVTIDNPAYAEAIKAREATAAATPATGSAADATSAPTGPPLDEEGKAIPPRISVRRDLGVQEKSQLRERIRNKAAKIKARLAKEYSPYPEHLHFHNGAHIESEAPWGARPEGKGRSRSKLEVEARKLADKRKLDARVDALMDEVSKSSPSKRSRPNKASMDAIQAAIDGYQKEKDGYLKSHGKCKKAEAKARWQAKIDDVDTRIAGMRAQLDDDV</sequence>